<gene>
    <name evidence="1" type="ORF">CLUMA_CG021203</name>
</gene>
<sequence>MGKCGLRMIIEFHKRVIDSRYDICSIFQFPSDSRKKAYFVKAKHSPGFSRGTAEVFSVMSEQ</sequence>
<reference evidence="1 2" key="1">
    <citation type="submission" date="2015-04" db="EMBL/GenBank/DDBJ databases">
        <authorList>
            <person name="Syromyatnikov M.Y."/>
            <person name="Popov V.N."/>
        </authorList>
    </citation>
    <scope>NUCLEOTIDE SEQUENCE [LARGE SCALE GENOMIC DNA]</scope>
</reference>
<dbReference type="Proteomes" id="UP000183832">
    <property type="component" value="Unassembled WGS sequence"/>
</dbReference>
<dbReference type="AlphaFoldDB" id="A0A1J1J8W3"/>
<proteinExistence type="predicted"/>
<protein>
    <submittedName>
        <fullName evidence="1">CLUMA_CG021203, isoform A</fullName>
    </submittedName>
</protein>
<dbReference type="EMBL" id="CVRI01000074">
    <property type="protein sequence ID" value="CRL07950.1"/>
    <property type="molecule type" value="Genomic_DNA"/>
</dbReference>
<accession>A0A1J1J8W3</accession>
<keyword evidence="2" id="KW-1185">Reference proteome</keyword>
<evidence type="ECO:0000313" key="1">
    <source>
        <dbReference type="EMBL" id="CRL07950.1"/>
    </source>
</evidence>
<name>A0A1J1J8W3_9DIPT</name>
<organism evidence="1 2">
    <name type="scientific">Clunio marinus</name>
    <dbReference type="NCBI Taxonomy" id="568069"/>
    <lineage>
        <taxon>Eukaryota</taxon>
        <taxon>Metazoa</taxon>
        <taxon>Ecdysozoa</taxon>
        <taxon>Arthropoda</taxon>
        <taxon>Hexapoda</taxon>
        <taxon>Insecta</taxon>
        <taxon>Pterygota</taxon>
        <taxon>Neoptera</taxon>
        <taxon>Endopterygota</taxon>
        <taxon>Diptera</taxon>
        <taxon>Nematocera</taxon>
        <taxon>Chironomoidea</taxon>
        <taxon>Chironomidae</taxon>
        <taxon>Clunio</taxon>
    </lineage>
</organism>
<evidence type="ECO:0000313" key="2">
    <source>
        <dbReference type="Proteomes" id="UP000183832"/>
    </source>
</evidence>